<protein>
    <recommendedName>
        <fullName evidence="3">DUF1102 domain-containing protein</fullName>
    </recommendedName>
</protein>
<name>A0A7S9IL57_SACSO</name>
<sequence>MKKAPIIGLILGVIMLGLVFSSTVFTYTAARSFTVLVETDPSAEIALTPNNQNLGWINDNDAQPFIYLNGNGDLAINFHDVATNAMVTFYNAFKVTNYLNQTVSLTISSNNPHVMLQYGNTQGQTITINLAAGVSSNYITVILNTNGLSPQSLNAVITVTATYSS</sequence>
<evidence type="ECO:0000313" key="2">
    <source>
        <dbReference type="Proteomes" id="UP000594632"/>
    </source>
</evidence>
<dbReference type="EMBL" id="CP050869">
    <property type="protein sequence ID" value="QPG51181.1"/>
    <property type="molecule type" value="Genomic_DNA"/>
</dbReference>
<evidence type="ECO:0008006" key="3">
    <source>
        <dbReference type="Google" id="ProtNLM"/>
    </source>
</evidence>
<organism evidence="1 2">
    <name type="scientific">Saccharolobus solfataricus</name>
    <name type="common">Sulfolobus solfataricus</name>
    <dbReference type="NCBI Taxonomy" id="2287"/>
    <lineage>
        <taxon>Archaea</taxon>
        <taxon>Thermoproteota</taxon>
        <taxon>Thermoprotei</taxon>
        <taxon>Sulfolobales</taxon>
        <taxon>Sulfolobaceae</taxon>
        <taxon>Saccharolobus</taxon>
    </lineage>
</organism>
<proteinExistence type="predicted"/>
<dbReference type="Proteomes" id="UP000594632">
    <property type="component" value="Chromosome"/>
</dbReference>
<reference evidence="1 2" key="1">
    <citation type="journal article" date="2020" name="Nat. Commun.">
        <title>The structures of two archaeal type IV pili illuminate evolutionary relationships.</title>
        <authorList>
            <person name="Wang F."/>
            <person name="Baquero D.P."/>
            <person name="Su Z."/>
            <person name="Beltran L.C."/>
            <person name="Prangishvili D."/>
            <person name="Krupovic M."/>
            <person name="Egelman E.H."/>
        </authorList>
    </citation>
    <scope>NUCLEOTIDE SEQUENCE [LARGE SCALE GENOMIC DNA]</scope>
    <source>
        <strain evidence="1 2">POZ149</strain>
    </source>
</reference>
<evidence type="ECO:0000313" key="1">
    <source>
        <dbReference type="EMBL" id="QPG51181.1"/>
    </source>
</evidence>
<dbReference type="AlphaFoldDB" id="A0A7S9IL57"/>
<gene>
    <name evidence="1" type="ORF">HFC64_16330</name>
</gene>
<accession>A0A7S9IL57</accession>